<protein>
    <submittedName>
        <fullName evidence="1">Uncharacterized protein</fullName>
    </submittedName>
</protein>
<comment type="caution">
    <text evidence="1">The sequence shown here is derived from an EMBL/GenBank/DDBJ whole genome shotgun (WGS) entry which is preliminary data.</text>
</comment>
<dbReference type="EMBL" id="JABGBP010000302">
    <property type="protein sequence ID" value="NOL60802.1"/>
    <property type="molecule type" value="Genomic_DNA"/>
</dbReference>
<dbReference type="AlphaFoldDB" id="A0A7K4FP70"/>
<evidence type="ECO:0000313" key="2">
    <source>
        <dbReference type="Proteomes" id="UP000546917"/>
    </source>
</evidence>
<gene>
    <name evidence="1" type="ORF">HLB00_08170</name>
</gene>
<name>A0A7K4FP70_9ARCH</name>
<sequence>MENKKTLSSRIRAAASIPNFYDRTKIPEVLSMYDHENKSPSFVVVDFERSRITSSKMIGVMNNVRRFFIDEDGYEPKYAIYAFNVKPYKRGEEAPMAEDLGCYISGISIIGDSYKMSKASNNYGLPAMELSDLPKVLNADSYRYMRLDNGKIVSEFKQWYETNTGKQVEGNKNAKAPYSKYVPYTYRFNVYKTGAEISEISRMIKKGESKELRNRIESKDITRALRGKTF</sequence>
<evidence type="ECO:0000313" key="1">
    <source>
        <dbReference type="EMBL" id="NOL60802.1"/>
    </source>
</evidence>
<proteinExistence type="predicted"/>
<reference evidence="1 2" key="1">
    <citation type="submission" date="2020-05" db="EMBL/GenBank/DDBJ databases">
        <authorList>
            <person name="Zhang R."/>
        </authorList>
    </citation>
    <scope>NUCLEOTIDE SEQUENCE [LARGE SCALE GENOMIC DNA]</scope>
    <source>
        <strain evidence="1 2">DSM 28986</strain>
    </source>
</reference>
<dbReference type="Proteomes" id="UP000546917">
    <property type="component" value="Unassembled WGS sequence"/>
</dbReference>
<organism evidence="1 2">
    <name type="scientific">Ferroplasma acidiphilum</name>
    <dbReference type="NCBI Taxonomy" id="74969"/>
    <lineage>
        <taxon>Archaea</taxon>
        <taxon>Methanobacteriati</taxon>
        <taxon>Thermoplasmatota</taxon>
        <taxon>Thermoplasmata</taxon>
        <taxon>Thermoplasmatales</taxon>
        <taxon>Ferroplasmaceae</taxon>
        <taxon>Ferroplasma</taxon>
    </lineage>
</organism>
<accession>A0A7K4FP70</accession>